<evidence type="ECO:0000259" key="1">
    <source>
        <dbReference type="Pfam" id="PF00535"/>
    </source>
</evidence>
<dbReference type="InterPro" id="IPR029044">
    <property type="entry name" value="Nucleotide-diphossugar_trans"/>
</dbReference>
<sequence length="371" mass="42175">MQELQTEKLQPLKLPQLKELPLVSILIANYNYEKYIGETLESVLSQTYPNWEAIVCDDGSKDNSCEVIETYVQKDSRIKLIRQQNGGVASALNTTYSKSNGQIICLLDADDVWMPHKVQKVVEAFQFNPKGGFAIHDVYQIDGQGKLIKPTPMLKNLASGWVALSGLENGGKFENIPPASALCIRRELGDLIFPMNEEFTRNADSLIFRLAPFITEIVPISEVLSKFRLHGANLTSFTSITTDILVREHETAKRVHQEQKQFLKKIYGVEVAESLAGLEANPWHYYERYLLARFQGATKSERREIHQRLVAHPQFHKVFVYKPLKWLLQSGEYLSNAVFLALFNQISHESGLKRLARLILKGTIGLFISKR</sequence>
<gene>
    <name evidence="2" type="ORF">H6G81_12585</name>
</gene>
<evidence type="ECO:0000313" key="3">
    <source>
        <dbReference type="Proteomes" id="UP000660380"/>
    </source>
</evidence>
<dbReference type="RefSeq" id="WP_029634270.1">
    <property type="nucleotide sequence ID" value="NZ_JACJTA010000022.1"/>
</dbReference>
<protein>
    <submittedName>
        <fullName evidence="2">Glycosyltransferase</fullName>
    </submittedName>
</protein>
<organism evidence="2 3">
    <name type="scientific">Scytonema hofmannii FACHB-248</name>
    <dbReference type="NCBI Taxonomy" id="1842502"/>
    <lineage>
        <taxon>Bacteria</taxon>
        <taxon>Bacillati</taxon>
        <taxon>Cyanobacteriota</taxon>
        <taxon>Cyanophyceae</taxon>
        <taxon>Nostocales</taxon>
        <taxon>Scytonemataceae</taxon>
        <taxon>Scytonema</taxon>
    </lineage>
</organism>
<dbReference type="Pfam" id="PF00535">
    <property type="entry name" value="Glycos_transf_2"/>
    <property type="match status" value="1"/>
</dbReference>
<dbReference type="Proteomes" id="UP000660380">
    <property type="component" value="Unassembled WGS sequence"/>
</dbReference>
<dbReference type="PANTHER" id="PTHR22916">
    <property type="entry name" value="GLYCOSYLTRANSFERASE"/>
    <property type="match status" value="1"/>
</dbReference>
<dbReference type="InterPro" id="IPR001173">
    <property type="entry name" value="Glyco_trans_2-like"/>
</dbReference>
<keyword evidence="3" id="KW-1185">Reference proteome</keyword>
<proteinExistence type="predicted"/>
<name>A0ABR8GQD9_9CYAN</name>
<comment type="caution">
    <text evidence="2">The sequence shown here is derived from an EMBL/GenBank/DDBJ whole genome shotgun (WGS) entry which is preliminary data.</text>
</comment>
<feature type="domain" description="Glycosyltransferase 2-like" evidence="1">
    <location>
        <begin position="24"/>
        <end position="134"/>
    </location>
</feature>
<dbReference type="SUPFAM" id="SSF53448">
    <property type="entry name" value="Nucleotide-diphospho-sugar transferases"/>
    <property type="match status" value="1"/>
</dbReference>
<evidence type="ECO:0000313" key="2">
    <source>
        <dbReference type="EMBL" id="MBD2605350.1"/>
    </source>
</evidence>
<accession>A0ABR8GQD9</accession>
<reference evidence="2 3" key="1">
    <citation type="journal article" date="2020" name="ISME J.">
        <title>Comparative genomics reveals insights into cyanobacterial evolution and habitat adaptation.</title>
        <authorList>
            <person name="Chen M.Y."/>
            <person name="Teng W.K."/>
            <person name="Zhao L."/>
            <person name="Hu C.X."/>
            <person name="Zhou Y.K."/>
            <person name="Han B.P."/>
            <person name="Song L.R."/>
            <person name="Shu W.S."/>
        </authorList>
    </citation>
    <scope>NUCLEOTIDE SEQUENCE [LARGE SCALE GENOMIC DNA]</scope>
    <source>
        <strain evidence="2 3">FACHB-248</strain>
    </source>
</reference>
<dbReference type="Gene3D" id="3.90.550.10">
    <property type="entry name" value="Spore Coat Polysaccharide Biosynthesis Protein SpsA, Chain A"/>
    <property type="match status" value="1"/>
</dbReference>
<dbReference type="EMBL" id="JACJTA010000022">
    <property type="protein sequence ID" value="MBD2605350.1"/>
    <property type="molecule type" value="Genomic_DNA"/>
</dbReference>
<dbReference type="PANTHER" id="PTHR22916:SF3">
    <property type="entry name" value="UDP-GLCNAC:BETAGAL BETA-1,3-N-ACETYLGLUCOSAMINYLTRANSFERASE-LIKE PROTEIN 1"/>
    <property type="match status" value="1"/>
</dbReference>